<comment type="caution">
    <text evidence="4">The sequence shown here is derived from an EMBL/GenBank/DDBJ whole genome shotgun (WGS) entry which is preliminary data.</text>
</comment>
<dbReference type="Pfam" id="PF08243">
    <property type="entry name" value="SPT2"/>
    <property type="match status" value="1"/>
</dbReference>
<evidence type="ECO:0008006" key="6">
    <source>
        <dbReference type="Google" id="ProtNLM"/>
    </source>
</evidence>
<accession>A0ABQ7B582</accession>
<dbReference type="PANTHER" id="PTHR22691:SF8">
    <property type="entry name" value="PROTEIN SPT2 HOMOLOG"/>
    <property type="match status" value="1"/>
</dbReference>
<evidence type="ECO:0000256" key="2">
    <source>
        <dbReference type="ARBA" id="ARBA00023054"/>
    </source>
</evidence>
<reference evidence="4 5" key="1">
    <citation type="journal article" date="2020" name="BMC Genomics">
        <title>Intraspecific diversification of the crop wild relative Brassica cretica Lam. using demographic model selection.</title>
        <authorList>
            <person name="Kioukis A."/>
            <person name="Michalopoulou V.A."/>
            <person name="Briers L."/>
            <person name="Pirintsos S."/>
            <person name="Studholme D.J."/>
            <person name="Pavlidis P."/>
            <person name="Sarris P.F."/>
        </authorList>
    </citation>
    <scope>NUCLEOTIDE SEQUENCE [LARGE SCALE GENOMIC DNA]</scope>
    <source>
        <strain evidence="5">cv. PFS-1207/04</strain>
    </source>
</reference>
<feature type="region of interest" description="Disordered" evidence="3">
    <location>
        <begin position="128"/>
        <end position="273"/>
    </location>
</feature>
<comment type="similarity">
    <text evidence="1">Belongs to the SPT2 family.</text>
</comment>
<gene>
    <name evidence="4" type="ORF">DY000_02036289</name>
</gene>
<proteinExistence type="inferred from homology"/>
<dbReference type="EMBL" id="QGKV02001507">
    <property type="protein sequence ID" value="KAF3527593.1"/>
    <property type="molecule type" value="Genomic_DNA"/>
</dbReference>
<feature type="compositionally biased region" description="Basic and acidic residues" evidence="3">
    <location>
        <begin position="217"/>
        <end position="234"/>
    </location>
</feature>
<feature type="compositionally biased region" description="Basic and acidic residues" evidence="3">
    <location>
        <begin position="191"/>
        <end position="208"/>
    </location>
</feature>
<feature type="region of interest" description="Disordered" evidence="3">
    <location>
        <begin position="28"/>
        <end position="49"/>
    </location>
</feature>
<organism evidence="4 5">
    <name type="scientific">Brassica cretica</name>
    <name type="common">Mustard</name>
    <dbReference type="NCBI Taxonomy" id="69181"/>
    <lineage>
        <taxon>Eukaryota</taxon>
        <taxon>Viridiplantae</taxon>
        <taxon>Streptophyta</taxon>
        <taxon>Embryophyta</taxon>
        <taxon>Tracheophyta</taxon>
        <taxon>Spermatophyta</taxon>
        <taxon>Magnoliopsida</taxon>
        <taxon>eudicotyledons</taxon>
        <taxon>Gunneridae</taxon>
        <taxon>Pentapetalae</taxon>
        <taxon>rosids</taxon>
        <taxon>malvids</taxon>
        <taxon>Brassicales</taxon>
        <taxon>Brassicaceae</taxon>
        <taxon>Brassiceae</taxon>
        <taxon>Brassica</taxon>
    </lineage>
</organism>
<evidence type="ECO:0000256" key="1">
    <source>
        <dbReference type="ARBA" id="ARBA00006461"/>
    </source>
</evidence>
<dbReference type="InterPro" id="IPR013256">
    <property type="entry name" value="Chromatin_SPT2"/>
</dbReference>
<evidence type="ECO:0000313" key="5">
    <source>
        <dbReference type="Proteomes" id="UP000266723"/>
    </source>
</evidence>
<dbReference type="SMART" id="SM00784">
    <property type="entry name" value="SPT2"/>
    <property type="match status" value="1"/>
</dbReference>
<keyword evidence="5" id="KW-1185">Reference proteome</keyword>
<keyword evidence="2" id="KW-0175">Coiled coil</keyword>
<sequence length="353" mass="40724">MSTSYLRELKQRSETEFLEFRQRIKESIRNKTQNGNDLAPTSDSMPRKRKLPYEFGSFFGPSQPGIASRVLQESKSLLKDELLATKALDSIQTKNKSSCPASALEANELKRKAKELKESRDYSFLFSDDAELPVSIKEPPSPLKAPVPKSRPSSRGNHSRPGSSTKGQPHTKPGSAINSQTHKPSSKLRPQRPDPTRKSVMDHREKPHSSSKPLSSDPKEQRVKQRKVSIEIKRSSQMVPRQQALPPLKHHRMISKPPLKQAHQLKKKKKVTEEDEEALRMVREMCKTERFARRDLDDYDDRGMEASLEDIIKEEKRSEKLAKKEDAEQLRLIEEEERRERVLRKEKRQKLSH</sequence>
<evidence type="ECO:0000313" key="4">
    <source>
        <dbReference type="EMBL" id="KAF3527593.1"/>
    </source>
</evidence>
<dbReference type="PANTHER" id="PTHR22691">
    <property type="entry name" value="YEAST SPT2-RELATED"/>
    <property type="match status" value="1"/>
</dbReference>
<dbReference type="Proteomes" id="UP000266723">
    <property type="component" value="Unassembled WGS sequence"/>
</dbReference>
<feature type="compositionally biased region" description="Polar residues" evidence="3">
    <location>
        <begin position="30"/>
        <end position="44"/>
    </location>
</feature>
<name>A0ABQ7B582_BRACR</name>
<protein>
    <recommendedName>
        <fullName evidence="6">TPX2 C-terminal domain-containing protein</fullName>
    </recommendedName>
</protein>
<feature type="compositionally biased region" description="Polar residues" evidence="3">
    <location>
        <begin position="151"/>
        <end position="168"/>
    </location>
</feature>
<evidence type="ECO:0000256" key="3">
    <source>
        <dbReference type="SAM" id="MobiDB-lite"/>
    </source>
</evidence>